<comment type="caution">
    <text evidence="1">The sequence shown here is derived from an EMBL/GenBank/DDBJ whole genome shotgun (WGS) entry which is preliminary data.</text>
</comment>
<gene>
    <name evidence="1" type="ORF">INT48_001695</name>
</gene>
<sequence>MTNRCSVCNINITKRNEKKHAKMHKHQEMLARLREIELDCKRESTSSKRIRIASKSSVQQFEPQRGQDIDQVGHLENYLGDVYDENYLDDSLEEMSKRISIFGLNGQMNPVANTSDIEADEIVDNDVQVEERDELLLLLNDLKKFKITIENLLSVESRAGELLESLDKTARSSIELKNLLQANNASKKLTEMTFSWFNKFLKENVGEEGNVMTVDQLLSPYKCNKIINDCLHKDNTASYDMYVKECKLYYPSDKSLVCPYCKEPRYKSDTLFDGYNQAVQKNHQLPLRWQLAEFLSYDPNVTKISNYKKLVADSHLQAPEHLYKDVFDGQAHYGPKENTELTLASSHRWIQSL</sequence>
<dbReference type="EMBL" id="JAEPRE010000085">
    <property type="protein sequence ID" value="KAG2233246.1"/>
    <property type="molecule type" value="Genomic_DNA"/>
</dbReference>
<protein>
    <submittedName>
        <fullName evidence="1">Uncharacterized protein</fullName>
    </submittedName>
</protein>
<accession>A0A8H7SQG1</accession>
<evidence type="ECO:0000313" key="2">
    <source>
        <dbReference type="Proteomes" id="UP000613177"/>
    </source>
</evidence>
<dbReference type="AlphaFoldDB" id="A0A8H7SQG1"/>
<name>A0A8H7SQG1_9FUNG</name>
<reference evidence="1" key="1">
    <citation type="submission" date="2021-01" db="EMBL/GenBank/DDBJ databases">
        <title>Metabolic potential, ecology and presence of endohyphal bacteria is reflected in genomic diversity of Mucoromycotina.</title>
        <authorList>
            <person name="Muszewska A."/>
            <person name="Okrasinska A."/>
            <person name="Steczkiewicz K."/>
            <person name="Drgas O."/>
            <person name="Orlowska M."/>
            <person name="Perlinska-Lenart U."/>
            <person name="Aleksandrzak-Piekarczyk T."/>
            <person name="Szatraj K."/>
            <person name="Zielenkiewicz U."/>
            <person name="Pilsyk S."/>
            <person name="Malc E."/>
            <person name="Mieczkowski P."/>
            <person name="Kruszewska J.S."/>
            <person name="Biernat P."/>
            <person name="Pawlowska J."/>
        </authorList>
    </citation>
    <scope>NUCLEOTIDE SEQUENCE</scope>
    <source>
        <strain evidence="1">WA0000018081</strain>
    </source>
</reference>
<dbReference type="Proteomes" id="UP000613177">
    <property type="component" value="Unassembled WGS sequence"/>
</dbReference>
<organism evidence="1 2">
    <name type="scientific">Thamnidium elegans</name>
    <dbReference type="NCBI Taxonomy" id="101142"/>
    <lineage>
        <taxon>Eukaryota</taxon>
        <taxon>Fungi</taxon>
        <taxon>Fungi incertae sedis</taxon>
        <taxon>Mucoromycota</taxon>
        <taxon>Mucoromycotina</taxon>
        <taxon>Mucoromycetes</taxon>
        <taxon>Mucorales</taxon>
        <taxon>Mucorineae</taxon>
        <taxon>Mucoraceae</taxon>
        <taxon>Thamnidium</taxon>
    </lineage>
</organism>
<proteinExistence type="predicted"/>
<evidence type="ECO:0000313" key="1">
    <source>
        <dbReference type="EMBL" id="KAG2233246.1"/>
    </source>
</evidence>
<keyword evidence="2" id="KW-1185">Reference proteome</keyword>